<evidence type="ECO:0000259" key="2">
    <source>
        <dbReference type="Pfam" id="PF01638"/>
    </source>
</evidence>
<dbReference type="InterPro" id="IPR002577">
    <property type="entry name" value="HTH_HxlR"/>
</dbReference>
<name>A0A1G8ZWL4_9EURY</name>
<evidence type="ECO:0000313" key="3">
    <source>
        <dbReference type="EMBL" id="SDK18735.1"/>
    </source>
</evidence>
<evidence type="ECO:0000256" key="1">
    <source>
        <dbReference type="SAM" id="MobiDB-lite"/>
    </source>
</evidence>
<gene>
    <name evidence="3" type="ORF">SAMN05216226_1365</name>
</gene>
<feature type="domain" description="HTH hxlR-type" evidence="2">
    <location>
        <begin position="15"/>
        <end position="86"/>
    </location>
</feature>
<accession>A0A1G8ZWL4</accession>
<reference evidence="3 4" key="1">
    <citation type="submission" date="2016-10" db="EMBL/GenBank/DDBJ databases">
        <authorList>
            <person name="de Groot N.N."/>
        </authorList>
    </citation>
    <scope>NUCLEOTIDE SEQUENCE [LARGE SCALE GENOMIC DNA]</scope>
    <source>
        <strain evidence="3 4">IBRC-M10015</strain>
    </source>
</reference>
<dbReference type="InterPro" id="IPR036390">
    <property type="entry name" value="WH_DNA-bd_sf"/>
</dbReference>
<evidence type="ECO:0000313" key="4">
    <source>
        <dbReference type="Proteomes" id="UP000198856"/>
    </source>
</evidence>
<keyword evidence="4" id="KW-1185">Reference proteome</keyword>
<dbReference type="EMBL" id="FNFC01000036">
    <property type="protein sequence ID" value="SDK18735.1"/>
    <property type="molecule type" value="Genomic_DNA"/>
</dbReference>
<proteinExistence type="predicted"/>
<sequence length="149" mass="17164">MPDTVSDYFENRGSLGVLILLKGEPQRFTDLENALHISTSTLMHRLGEARDLGFVIPEIEEKQTSVNDRYRLTERGQFVVSKLERLDVVHAYKTLLDAHDTIESGRDEVIEWVSDDDVKEELARQSETDPYVDPFGHDVTDPGEDRRYR</sequence>
<dbReference type="STRING" id="890420.SAMN05216226_1365"/>
<protein>
    <submittedName>
        <fullName evidence="3">HxlR-like helix-turn-helix</fullName>
    </submittedName>
</protein>
<dbReference type="InterPro" id="IPR036388">
    <property type="entry name" value="WH-like_DNA-bd_sf"/>
</dbReference>
<dbReference type="Gene3D" id="1.10.10.10">
    <property type="entry name" value="Winged helix-like DNA-binding domain superfamily/Winged helix DNA-binding domain"/>
    <property type="match status" value="1"/>
</dbReference>
<dbReference type="AlphaFoldDB" id="A0A1G8ZWL4"/>
<dbReference type="Pfam" id="PF01638">
    <property type="entry name" value="HxlR"/>
    <property type="match status" value="1"/>
</dbReference>
<dbReference type="Proteomes" id="UP000198856">
    <property type="component" value="Unassembled WGS sequence"/>
</dbReference>
<organism evidence="3 4">
    <name type="scientific">Halovenus aranensis</name>
    <dbReference type="NCBI Taxonomy" id="890420"/>
    <lineage>
        <taxon>Archaea</taxon>
        <taxon>Methanobacteriati</taxon>
        <taxon>Methanobacteriota</taxon>
        <taxon>Stenosarchaea group</taxon>
        <taxon>Halobacteria</taxon>
        <taxon>Halobacteriales</taxon>
        <taxon>Haloarculaceae</taxon>
        <taxon>Halovenus</taxon>
    </lineage>
</organism>
<feature type="compositionally biased region" description="Basic and acidic residues" evidence="1">
    <location>
        <begin position="135"/>
        <end position="149"/>
    </location>
</feature>
<feature type="region of interest" description="Disordered" evidence="1">
    <location>
        <begin position="123"/>
        <end position="149"/>
    </location>
</feature>
<dbReference type="OrthoDB" id="350507at2157"/>
<dbReference type="SUPFAM" id="SSF46785">
    <property type="entry name" value="Winged helix' DNA-binding domain"/>
    <property type="match status" value="1"/>
</dbReference>
<dbReference type="RefSeq" id="WP_092704921.1">
    <property type="nucleotide sequence ID" value="NZ_FNFC01000036.1"/>
</dbReference>